<dbReference type="Gene3D" id="3.90.180.10">
    <property type="entry name" value="Medium-chain alcohol dehydrogenases, catalytic domain"/>
    <property type="match status" value="1"/>
</dbReference>
<dbReference type="GeneID" id="63827212"/>
<dbReference type="InterPro" id="IPR020843">
    <property type="entry name" value="ER"/>
</dbReference>
<dbReference type="SMART" id="SM00829">
    <property type="entry name" value="PKS_ER"/>
    <property type="match status" value="1"/>
</dbReference>
<name>A0A165B9N2_9APHY</name>
<proteinExistence type="predicted"/>
<dbReference type="Pfam" id="PF00107">
    <property type="entry name" value="ADH_zinc_N"/>
    <property type="match status" value="1"/>
</dbReference>
<evidence type="ECO:0000259" key="1">
    <source>
        <dbReference type="SMART" id="SM00829"/>
    </source>
</evidence>
<dbReference type="PANTHER" id="PTHR45348">
    <property type="entry name" value="HYPOTHETICAL OXIDOREDUCTASE (EUROFUNG)"/>
    <property type="match status" value="1"/>
</dbReference>
<keyword evidence="3" id="KW-1185">Reference proteome</keyword>
<dbReference type="GO" id="GO:0016651">
    <property type="term" value="F:oxidoreductase activity, acting on NAD(P)H"/>
    <property type="evidence" value="ECO:0007669"/>
    <property type="project" value="InterPro"/>
</dbReference>
<dbReference type="SUPFAM" id="SSF50129">
    <property type="entry name" value="GroES-like"/>
    <property type="match status" value="1"/>
</dbReference>
<dbReference type="SUPFAM" id="SSF51735">
    <property type="entry name" value="NAD(P)-binding Rossmann-fold domains"/>
    <property type="match status" value="1"/>
</dbReference>
<dbReference type="InterPro" id="IPR047122">
    <property type="entry name" value="Trans-enoyl_RdTase-like"/>
</dbReference>
<dbReference type="PANTHER" id="PTHR45348:SF2">
    <property type="entry name" value="ZINC-TYPE ALCOHOL DEHYDROGENASE-LIKE PROTEIN C2E1P3.01"/>
    <property type="match status" value="1"/>
</dbReference>
<dbReference type="OrthoDB" id="3233595at2759"/>
<dbReference type="InParanoid" id="A0A165B9N2"/>
<evidence type="ECO:0000313" key="2">
    <source>
        <dbReference type="EMBL" id="KZT00563.1"/>
    </source>
</evidence>
<dbReference type="InterPro" id="IPR013149">
    <property type="entry name" value="ADH-like_C"/>
</dbReference>
<reference evidence="2 3" key="1">
    <citation type="journal article" date="2016" name="Mol. Biol. Evol.">
        <title>Comparative Genomics of Early-Diverging Mushroom-Forming Fungi Provides Insights into the Origins of Lignocellulose Decay Capabilities.</title>
        <authorList>
            <person name="Nagy L.G."/>
            <person name="Riley R."/>
            <person name="Tritt A."/>
            <person name="Adam C."/>
            <person name="Daum C."/>
            <person name="Floudas D."/>
            <person name="Sun H."/>
            <person name="Yadav J.S."/>
            <person name="Pangilinan J."/>
            <person name="Larsson K.H."/>
            <person name="Matsuura K."/>
            <person name="Barry K."/>
            <person name="Labutti K."/>
            <person name="Kuo R."/>
            <person name="Ohm R.A."/>
            <person name="Bhattacharya S.S."/>
            <person name="Shirouzu T."/>
            <person name="Yoshinaga Y."/>
            <person name="Martin F.M."/>
            <person name="Grigoriev I.V."/>
            <person name="Hibbett D.S."/>
        </authorList>
    </citation>
    <scope>NUCLEOTIDE SEQUENCE [LARGE SCALE GENOMIC DNA]</scope>
    <source>
        <strain evidence="2 3">93-53</strain>
    </source>
</reference>
<dbReference type="STRING" id="1314785.A0A165B9N2"/>
<accession>A0A165B9N2</accession>
<sequence length="347" mass="36863">MAQQKALLLTSKQGPFAVGTVPIPKPGRGEILVSIQATALNPVDWKIQAYGFGIEKFPAVLGADIAGTVEELGEGVIDFVKGDRVLSQGTFGDSERSSFQQFALVNADVTAKVPSNVSLEEASTIPLGLATAAIGLFQHTAQSGSVGLYPPWEEGGEGKYSDKPIVVLGGSSSVGQYAIQLAKYAGFSPIITTASLQNAEWLRDIGATHVVDRHLDSQAAFAEVSRITSAPIEVVYDAIAEPDTQNLGYDLLAPGGVLLITLDEAVDKEKLSPSKRIEHVYGNVNIPQNRPFGASLYSKLTVLLEKRVIRPNRVKVLPNGLEGIIGGLEELKEGVSNVKLVAHPQES</sequence>
<dbReference type="RefSeq" id="XP_040758303.1">
    <property type="nucleotide sequence ID" value="XM_040910183.1"/>
</dbReference>
<dbReference type="Proteomes" id="UP000076871">
    <property type="component" value="Unassembled WGS sequence"/>
</dbReference>
<evidence type="ECO:0000313" key="3">
    <source>
        <dbReference type="Proteomes" id="UP000076871"/>
    </source>
</evidence>
<dbReference type="Gene3D" id="3.40.50.720">
    <property type="entry name" value="NAD(P)-binding Rossmann-like Domain"/>
    <property type="match status" value="1"/>
</dbReference>
<protein>
    <submittedName>
        <fullName evidence="2">GroES-like protein</fullName>
    </submittedName>
</protein>
<organism evidence="2 3">
    <name type="scientific">Laetiporus sulphureus 93-53</name>
    <dbReference type="NCBI Taxonomy" id="1314785"/>
    <lineage>
        <taxon>Eukaryota</taxon>
        <taxon>Fungi</taxon>
        <taxon>Dikarya</taxon>
        <taxon>Basidiomycota</taxon>
        <taxon>Agaricomycotina</taxon>
        <taxon>Agaricomycetes</taxon>
        <taxon>Polyporales</taxon>
        <taxon>Laetiporus</taxon>
    </lineage>
</organism>
<gene>
    <name evidence="2" type="ORF">LAESUDRAFT_732152</name>
</gene>
<feature type="domain" description="Enoyl reductase (ER)" evidence="1">
    <location>
        <begin position="14"/>
        <end position="342"/>
    </location>
</feature>
<dbReference type="EMBL" id="KV427682">
    <property type="protein sequence ID" value="KZT00563.1"/>
    <property type="molecule type" value="Genomic_DNA"/>
</dbReference>
<dbReference type="AlphaFoldDB" id="A0A165B9N2"/>
<dbReference type="CDD" id="cd08249">
    <property type="entry name" value="enoyl_reductase_like"/>
    <property type="match status" value="1"/>
</dbReference>
<dbReference type="Pfam" id="PF08240">
    <property type="entry name" value="ADH_N"/>
    <property type="match status" value="1"/>
</dbReference>
<dbReference type="InterPro" id="IPR011032">
    <property type="entry name" value="GroES-like_sf"/>
</dbReference>
<dbReference type="InterPro" id="IPR036291">
    <property type="entry name" value="NAD(P)-bd_dom_sf"/>
</dbReference>
<dbReference type="InterPro" id="IPR013154">
    <property type="entry name" value="ADH-like_N"/>
</dbReference>